<feature type="region of interest" description="Disordered" evidence="2">
    <location>
        <begin position="1"/>
        <end position="29"/>
    </location>
</feature>
<dbReference type="GO" id="GO:0030288">
    <property type="term" value="C:outer membrane-bounded periplasmic space"/>
    <property type="evidence" value="ECO:0007669"/>
    <property type="project" value="TreeGrafter"/>
</dbReference>
<evidence type="ECO:0000313" key="6">
    <source>
        <dbReference type="Proteomes" id="UP000278398"/>
    </source>
</evidence>
<feature type="domain" description="Calcineurin-like phosphoesterase" evidence="3">
    <location>
        <begin position="98"/>
        <end position="275"/>
    </location>
</feature>
<feature type="domain" description="5'-Nucleotidase C-terminal" evidence="4">
    <location>
        <begin position="380"/>
        <end position="473"/>
    </location>
</feature>
<dbReference type="Pfam" id="PF02872">
    <property type="entry name" value="5_nucleotid_C"/>
    <property type="match status" value="1"/>
</dbReference>
<comment type="caution">
    <text evidence="5">The sequence shown here is derived from an EMBL/GenBank/DDBJ whole genome shotgun (WGS) entry which is preliminary data.</text>
</comment>
<dbReference type="InterPro" id="IPR029052">
    <property type="entry name" value="Metallo-depent_PP-like"/>
</dbReference>
<feature type="compositionally biased region" description="Polar residues" evidence="2">
    <location>
        <begin position="14"/>
        <end position="29"/>
    </location>
</feature>
<gene>
    <name evidence="5" type="ORF">EJC49_06235</name>
</gene>
<dbReference type="InterPro" id="IPR006179">
    <property type="entry name" value="5_nucleotidase/apyrase"/>
</dbReference>
<dbReference type="SUPFAM" id="SSF55816">
    <property type="entry name" value="5'-nucleotidase (syn. UDP-sugar hydrolase), C-terminal domain"/>
    <property type="match status" value="1"/>
</dbReference>
<dbReference type="OrthoDB" id="185653at2"/>
<protein>
    <recommendedName>
        <fullName evidence="7">Bifunctional metallophosphatase/5'-nucleotidase</fullName>
    </recommendedName>
</protein>
<dbReference type="AlphaFoldDB" id="A0A429Z0Z5"/>
<dbReference type="Proteomes" id="UP000278398">
    <property type="component" value="Unassembled WGS sequence"/>
</dbReference>
<dbReference type="CDD" id="cd00838">
    <property type="entry name" value="MPP_superfamily"/>
    <property type="match status" value="1"/>
</dbReference>
<reference evidence="5 6" key="1">
    <citation type="submission" date="2018-12" db="EMBL/GenBank/DDBJ databases">
        <title>Mesorhizobium carbonis sp. nov., isolated from coal mine water.</title>
        <authorList>
            <person name="Xin W."/>
            <person name="Xu Z."/>
            <person name="Xiang F."/>
            <person name="Zhang J."/>
            <person name="Xi L."/>
            <person name="Liu J."/>
        </authorList>
    </citation>
    <scope>NUCLEOTIDE SEQUENCE [LARGE SCALE GENOMIC DNA]</scope>
    <source>
        <strain evidence="5 6">B2.3</strain>
    </source>
</reference>
<dbReference type="SUPFAM" id="SSF56300">
    <property type="entry name" value="Metallo-dependent phosphatases"/>
    <property type="match status" value="1"/>
</dbReference>
<keyword evidence="1" id="KW-0732">Signal</keyword>
<dbReference type="Gene3D" id="3.90.780.10">
    <property type="entry name" value="5'-Nucleotidase, C-terminal domain"/>
    <property type="match status" value="1"/>
</dbReference>
<evidence type="ECO:0000259" key="4">
    <source>
        <dbReference type="Pfam" id="PF02872"/>
    </source>
</evidence>
<dbReference type="Gene3D" id="3.60.21.10">
    <property type="match status" value="1"/>
</dbReference>
<dbReference type="InterPro" id="IPR036907">
    <property type="entry name" value="5'-Nucleotdase_C_sf"/>
</dbReference>
<dbReference type="GO" id="GO:0016787">
    <property type="term" value="F:hydrolase activity"/>
    <property type="evidence" value="ECO:0007669"/>
    <property type="project" value="InterPro"/>
</dbReference>
<accession>A0A429Z0Z5</accession>
<dbReference type="Pfam" id="PF00149">
    <property type="entry name" value="Metallophos"/>
    <property type="match status" value="1"/>
</dbReference>
<dbReference type="PANTHER" id="PTHR11575">
    <property type="entry name" value="5'-NUCLEOTIDASE-RELATED"/>
    <property type="match status" value="1"/>
</dbReference>
<sequence length="514" mass="54643">MDPRPPGGDVRGSLRNQSGIAPQTTPSRLPSTRVILPSWSRPTEAVIQDHRPECPMNRPSFVVSRRLVLQGLAASAVAAMVPAVARAQSSGDAVLFTIADLHAPYARLPALLARLRSLRAEAGKPAALLINGDVFERGNAVCLKSSGAADWAFLEAVAAEMPVVLNLGNHETAILDDMTSFVARANRAGVQVISNLVDKRTGRFFAPFDARLGLGGIDVSLFGLAATNPFVYRQPVRDTLTFLDTARFVTDALPGSRADADVSLVMSHAGVTPDKSFLDTLPSGTIIQGAHDHLDLDMVLDGKTYFHGASWGRKIGIVELSKGTDAVAATYRTEDVAPTGGDEALAAIIEAMKAEHLTDEDREIIAELPRAFDLHESILIATEALRQATEADVALLGHTTFGAPLAAGPLTRYDYDAFVRFGGGVSVASISGEQLAAMLSRANQFMAETLDGMTGDYVHVAAIDVDPAKTYRLAVNGWTAQNQEAYLGTTDIAFEKVEGLELKALIAAHLAKGV</sequence>
<evidence type="ECO:0000259" key="3">
    <source>
        <dbReference type="Pfam" id="PF00149"/>
    </source>
</evidence>
<dbReference type="InterPro" id="IPR008334">
    <property type="entry name" value="5'-Nucleotdase_C"/>
</dbReference>
<evidence type="ECO:0008006" key="7">
    <source>
        <dbReference type="Google" id="ProtNLM"/>
    </source>
</evidence>
<organism evidence="5 6">
    <name type="scientific">Aquibium carbonis</name>
    <dbReference type="NCBI Taxonomy" id="2495581"/>
    <lineage>
        <taxon>Bacteria</taxon>
        <taxon>Pseudomonadati</taxon>
        <taxon>Pseudomonadota</taxon>
        <taxon>Alphaproteobacteria</taxon>
        <taxon>Hyphomicrobiales</taxon>
        <taxon>Phyllobacteriaceae</taxon>
        <taxon>Aquibium</taxon>
    </lineage>
</organism>
<keyword evidence="6" id="KW-1185">Reference proteome</keyword>
<evidence type="ECO:0000313" key="5">
    <source>
        <dbReference type="EMBL" id="RST87288.1"/>
    </source>
</evidence>
<evidence type="ECO:0000256" key="2">
    <source>
        <dbReference type="SAM" id="MobiDB-lite"/>
    </source>
</evidence>
<dbReference type="EMBL" id="RWKW01000021">
    <property type="protein sequence ID" value="RST87288.1"/>
    <property type="molecule type" value="Genomic_DNA"/>
</dbReference>
<proteinExistence type="predicted"/>
<dbReference type="PANTHER" id="PTHR11575:SF24">
    <property type="entry name" value="5'-NUCLEOTIDASE"/>
    <property type="match status" value="1"/>
</dbReference>
<evidence type="ECO:0000256" key="1">
    <source>
        <dbReference type="ARBA" id="ARBA00022729"/>
    </source>
</evidence>
<name>A0A429Z0Z5_9HYPH</name>
<dbReference type="InterPro" id="IPR004843">
    <property type="entry name" value="Calcineurin-like_PHP"/>
</dbReference>
<dbReference type="GO" id="GO:0009166">
    <property type="term" value="P:nucleotide catabolic process"/>
    <property type="evidence" value="ECO:0007669"/>
    <property type="project" value="InterPro"/>
</dbReference>